<protein>
    <submittedName>
        <fullName evidence="1">Uncharacterized protein</fullName>
    </submittedName>
</protein>
<evidence type="ECO:0000313" key="2">
    <source>
        <dbReference type="Proteomes" id="UP000624244"/>
    </source>
</evidence>
<dbReference type="EMBL" id="WNKQ01000014">
    <property type="protein sequence ID" value="KAF5847211.1"/>
    <property type="molecule type" value="Genomic_DNA"/>
</dbReference>
<dbReference type="AlphaFoldDB" id="A0A8H5ZBK5"/>
<organism evidence="1 2">
    <name type="scientific">Cochliobolus sativus</name>
    <name type="common">Common root rot and spot blotch fungus</name>
    <name type="synonym">Bipolaris sorokiniana</name>
    <dbReference type="NCBI Taxonomy" id="45130"/>
    <lineage>
        <taxon>Eukaryota</taxon>
        <taxon>Fungi</taxon>
        <taxon>Dikarya</taxon>
        <taxon>Ascomycota</taxon>
        <taxon>Pezizomycotina</taxon>
        <taxon>Dothideomycetes</taxon>
        <taxon>Pleosporomycetidae</taxon>
        <taxon>Pleosporales</taxon>
        <taxon>Pleosporineae</taxon>
        <taxon>Pleosporaceae</taxon>
        <taxon>Bipolaris</taxon>
    </lineage>
</organism>
<name>A0A8H5ZBK5_COCSA</name>
<gene>
    <name evidence="1" type="ORF">GGP41_003474</name>
</gene>
<reference evidence="1" key="1">
    <citation type="submission" date="2019-11" db="EMBL/GenBank/DDBJ databases">
        <title>Bipolaris sorokiniana Genome sequencing.</title>
        <authorList>
            <person name="Wang H."/>
        </authorList>
    </citation>
    <scope>NUCLEOTIDE SEQUENCE</scope>
</reference>
<accession>A0A8H5ZBK5</accession>
<dbReference type="Proteomes" id="UP000624244">
    <property type="component" value="Unassembled WGS sequence"/>
</dbReference>
<comment type="caution">
    <text evidence="1">The sequence shown here is derived from an EMBL/GenBank/DDBJ whole genome shotgun (WGS) entry which is preliminary data.</text>
</comment>
<sequence length="131" mass="15269">MSIIRYRNLLLTPLSTNHICIFGGSTKIYHLLYVKKSKCFFTSNQGKATRVASEVQTTRLVRTPLPRPRMFRDVLVLAPQKSPAFVTRHLDRLQISRDMNLVCQPLWDSPAIVQHRYSWVIFLELCHCHMT</sequence>
<proteinExistence type="predicted"/>
<evidence type="ECO:0000313" key="1">
    <source>
        <dbReference type="EMBL" id="KAF5847211.1"/>
    </source>
</evidence>